<keyword evidence="5 17" id="KW-0547">Nucleotide-binding</keyword>
<keyword evidence="6 17" id="KW-0227">DNA damage</keyword>
<keyword evidence="9 17" id="KW-0862">Zinc</keyword>
<feature type="domain" description="ABC transporter" evidence="18">
    <location>
        <begin position="706"/>
        <end position="1040"/>
    </location>
</feature>
<name>A0ABU9BFH2_9BURK</name>
<evidence type="ECO:0000256" key="6">
    <source>
        <dbReference type="ARBA" id="ARBA00022763"/>
    </source>
</evidence>
<feature type="binding site" evidence="17">
    <location>
        <begin position="740"/>
        <end position="747"/>
    </location>
    <ligand>
        <name>ATP</name>
        <dbReference type="ChEBI" id="CHEBI:30616"/>
    </ligand>
</feature>
<keyword evidence="17" id="KW-0742">SOS response</keyword>
<evidence type="ECO:0000256" key="9">
    <source>
        <dbReference type="ARBA" id="ARBA00022833"/>
    </source>
</evidence>
<evidence type="ECO:0000313" key="19">
    <source>
        <dbReference type="EMBL" id="MEK8028691.1"/>
    </source>
</evidence>
<keyword evidence="4 17" id="KW-0677">Repeat</keyword>
<dbReference type="Pfam" id="PF17760">
    <property type="entry name" value="UvrA_inter"/>
    <property type="match status" value="1"/>
</dbReference>
<evidence type="ECO:0000256" key="13">
    <source>
        <dbReference type="ARBA" id="ARBA00023204"/>
    </source>
</evidence>
<accession>A0ABU9BFH2</accession>
<evidence type="ECO:0000256" key="1">
    <source>
        <dbReference type="ARBA" id="ARBA00004496"/>
    </source>
</evidence>
<dbReference type="HAMAP" id="MF_00205">
    <property type="entry name" value="UvrA"/>
    <property type="match status" value="1"/>
</dbReference>
<dbReference type="InterPro" id="IPR004602">
    <property type="entry name" value="UvrA"/>
</dbReference>
<dbReference type="EMBL" id="JBBUTF010000028">
    <property type="protein sequence ID" value="MEK8028691.1"/>
    <property type="molecule type" value="Genomic_DNA"/>
</dbReference>
<gene>
    <name evidence="17" type="primary">uvrA</name>
    <name evidence="19" type="ORF">AACH11_22255</name>
</gene>
<keyword evidence="10 17" id="KW-0067">ATP-binding</keyword>
<dbReference type="Gene3D" id="3.40.50.300">
    <property type="entry name" value="P-loop containing nucleotide triphosphate hydrolases"/>
    <property type="match status" value="2"/>
</dbReference>
<feature type="zinc finger region" description="C4-type" evidence="17">
    <location>
        <begin position="843"/>
        <end position="869"/>
    </location>
</feature>
<keyword evidence="20" id="KW-1185">Reference proteome</keyword>
<evidence type="ECO:0000256" key="16">
    <source>
        <dbReference type="ARBA" id="ARBA00042156"/>
    </source>
</evidence>
<dbReference type="Pfam" id="PF17755">
    <property type="entry name" value="UvrA_DNA-bind"/>
    <property type="match status" value="1"/>
</dbReference>
<dbReference type="Gene3D" id="1.20.1580.10">
    <property type="entry name" value="ABC transporter ATPase like domain"/>
    <property type="match status" value="2"/>
</dbReference>
<dbReference type="Gene3D" id="3.30.1490.20">
    <property type="entry name" value="ATP-grasp fold, A domain"/>
    <property type="match status" value="1"/>
</dbReference>
<evidence type="ECO:0000256" key="14">
    <source>
        <dbReference type="ARBA" id="ARBA00038000"/>
    </source>
</evidence>
<evidence type="ECO:0000256" key="10">
    <source>
        <dbReference type="ARBA" id="ARBA00022840"/>
    </source>
</evidence>
<evidence type="ECO:0000313" key="20">
    <source>
        <dbReference type="Proteomes" id="UP001368500"/>
    </source>
</evidence>
<comment type="subunit">
    <text evidence="17">Forms a heterotetramer with UvrB during the search for lesions.</text>
</comment>
<comment type="similarity">
    <text evidence="14 17">Belongs to the ABC transporter superfamily. UvrA family.</text>
</comment>
<keyword evidence="13 17" id="KW-0234">DNA repair</keyword>
<comment type="subcellular location">
    <subcellularLocation>
        <location evidence="1 17">Cytoplasm</location>
    </subcellularLocation>
</comment>
<sequence>MAPAGLHPTAVATRLVVRGARTHNLKNIDLDIPKHALVVITGLSGSGKSSLAFDTLYAEGQRRYVESLSAYARQFLQLMDKPDVDVIEGLAPAISIEQKATSHNPRSTVGTVTEIHDYLRLLYARAGTPHCPDHGLPLQAMSVGQMVDAVLALPEDTKLMVLAPVVRDRKGEFTELFADMQARGYVRFRIDGRIVEAQDLPPLKKNEKHDIDVVIDRLKVRNPVAAEQVEASPLPGAAPGSTAGTSQKQRLAESFEVALRAAEGRAIALEMDSGREHLYSSKFACPVCSYALAELEPRLFSFNSPQGACPACDGLGQQTVFDPERVVAFPSLSLAGGAVKGWDRRNPYTFSMLESVARHYGFDIDTAFEDLAPAHQQVLLHGSGEEAIAFTYEAEAGGAKGKARRSVQREHPFEGIIPNFERRMRETDSQAVREDLARYQAARACAQCEGSRLRREARHVVLPGIAAAVERAQDEQAAPTAPDTAAIADPWAAPQPIYRVEHATLAEALHYFEQLALTGAKAEIADKVVREIRARLRFLNDVGLNYLSLDRSADTLSGGEAQRIRLASQIGSGLTGVMYVLDEPSIGLHQRDNERLIGTLRHLRDLGNSVLVVEHDEDMIRAADHVIDMGPGAGVHGGRVIAQGTPAAVAADPQSLTGRYLSQVLRIEVPTQRRPFRLPAPAAPAPAAAPPRGLRAKLAAASAPAADTGPVALSIRGARGNNLKNVSIDLPVGLFTCITGVSGSGKSTLINDTLYTAVAKKLYGSHAEPAEHDEIEGLEAFDKVINVDQSPIGRTPRSNPATYTGLFTPIRELFAEVPMARERGYGAGRFSFNVAAAAGGGRCEACQGDGVLKVEMHFLPDVYVPCDTCGGQRYNRETLEVQYKGKNIHEVLALTVEDALAYFSAVPALARKLQTLVDVGLGYITLGQSATTLSGGEAQRVKLALELSKRDTGRTLYILDEPTTGLHFADIELLLRVLHQLCDAGNTIVVIEHNLDVIKTADWLIDMGPEGGAGGGRVLVAGTPETVAACPASVTGRFLVPLLAR</sequence>
<keyword evidence="12 17" id="KW-0238">DNA-binding</keyword>
<keyword evidence="8 17" id="KW-0863">Zinc-finger</keyword>
<evidence type="ECO:0000256" key="17">
    <source>
        <dbReference type="HAMAP-Rule" id="MF_00205"/>
    </source>
</evidence>
<dbReference type="RefSeq" id="WP_341376492.1">
    <property type="nucleotide sequence ID" value="NZ_JBBUTF010000028.1"/>
</dbReference>
<dbReference type="PANTHER" id="PTHR43152">
    <property type="entry name" value="UVRABC SYSTEM PROTEIN A"/>
    <property type="match status" value="1"/>
</dbReference>
<dbReference type="PROSITE" id="PS50893">
    <property type="entry name" value="ABC_TRANSPORTER_2"/>
    <property type="match status" value="1"/>
</dbReference>
<keyword evidence="3 17" id="KW-0479">Metal-binding</keyword>
<evidence type="ECO:0000256" key="11">
    <source>
        <dbReference type="ARBA" id="ARBA00022881"/>
    </source>
</evidence>
<organism evidence="19 20">
    <name type="scientific">Pseudaquabacterium rugosum</name>
    <dbReference type="NCBI Taxonomy" id="2984194"/>
    <lineage>
        <taxon>Bacteria</taxon>
        <taxon>Pseudomonadati</taxon>
        <taxon>Pseudomonadota</taxon>
        <taxon>Betaproteobacteria</taxon>
        <taxon>Burkholderiales</taxon>
        <taxon>Sphaerotilaceae</taxon>
        <taxon>Pseudaquabacterium</taxon>
    </lineage>
</organism>
<dbReference type="InterPro" id="IPR041102">
    <property type="entry name" value="UvrA_inter"/>
</dbReference>
<keyword evidence="7 17" id="KW-0228">DNA excision</keyword>
<dbReference type="PANTHER" id="PTHR43152:SF3">
    <property type="entry name" value="UVRABC SYSTEM PROTEIN A"/>
    <property type="match status" value="1"/>
</dbReference>
<dbReference type="CDD" id="cd03271">
    <property type="entry name" value="ABC_UvrA_II"/>
    <property type="match status" value="1"/>
</dbReference>
<keyword evidence="2 17" id="KW-0963">Cytoplasm</keyword>
<evidence type="ECO:0000256" key="5">
    <source>
        <dbReference type="ARBA" id="ARBA00022741"/>
    </source>
</evidence>
<evidence type="ECO:0000259" key="18">
    <source>
        <dbReference type="PROSITE" id="PS50893"/>
    </source>
</evidence>
<evidence type="ECO:0000256" key="12">
    <source>
        <dbReference type="ARBA" id="ARBA00023125"/>
    </source>
</evidence>
<dbReference type="Proteomes" id="UP001368500">
    <property type="component" value="Unassembled WGS sequence"/>
</dbReference>
<protein>
    <recommendedName>
        <fullName evidence="15 17">UvrABC system protein A</fullName>
        <shortName evidence="17">UvrA protein</shortName>
    </recommendedName>
    <alternativeName>
        <fullName evidence="16 17">Excinuclease ABC subunit A</fullName>
    </alternativeName>
</protein>
<evidence type="ECO:0000256" key="7">
    <source>
        <dbReference type="ARBA" id="ARBA00022769"/>
    </source>
</evidence>
<dbReference type="InterPro" id="IPR041552">
    <property type="entry name" value="UvrA_DNA-bd"/>
</dbReference>
<dbReference type="InterPro" id="IPR017871">
    <property type="entry name" value="ABC_transporter-like_CS"/>
</dbReference>
<dbReference type="InterPro" id="IPR027417">
    <property type="entry name" value="P-loop_NTPase"/>
</dbReference>
<evidence type="ECO:0000256" key="15">
    <source>
        <dbReference type="ARBA" id="ARBA00039316"/>
    </source>
</evidence>
<evidence type="ECO:0000256" key="3">
    <source>
        <dbReference type="ARBA" id="ARBA00022723"/>
    </source>
</evidence>
<comment type="function">
    <text evidence="17">The UvrABC repair system catalyzes the recognition and processing of DNA lesions. UvrA is an ATPase and a DNA-binding protein. A damage recognition complex composed of 2 UvrA and 2 UvrB subunits scans DNA for abnormalities. When the presence of a lesion has been verified by UvrB, the UvrA molecules dissociate.</text>
</comment>
<evidence type="ECO:0000256" key="4">
    <source>
        <dbReference type="ARBA" id="ARBA00022737"/>
    </source>
</evidence>
<dbReference type="Gene3D" id="1.10.8.280">
    <property type="entry name" value="ABC transporter ATPase domain-like"/>
    <property type="match status" value="1"/>
</dbReference>
<evidence type="ECO:0000256" key="2">
    <source>
        <dbReference type="ARBA" id="ARBA00022490"/>
    </source>
</evidence>
<reference evidence="19 20" key="1">
    <citation type="submission" date="2024-04" db="EMBL/GenBank/DDBJ databases">
        <title>Novel species of the genus Ideonella isolated from streams.</title>
        <authorList>
            <person name="Lu H."/>
        </authorList>
    </citation>
    <scope>NUCLEOTIDE SEQUENCE [LARGE SCALE GENOMIC DNA]</scope>
    <source>
        <strain evidence="19 20">BYS139W</strain>
    </source>
</reference>
<proteinExistence type="inferred from homology"/>
<evidence type="ECO:0000256" key="8">
    <source>
        <dbReference type="ARBA" id="ARBA00022771"/>
    </source>
</evidence>
<dbReference type="InterPro" id="IPR013815">
    <property type="entry name" value="ATP_grasp_subdomain_1"/>
</dbReference>
<feature type="binding site" evidence="17">
    <location>
        <begin position="42"/>
        <end position="49"/>
    </location>
    <ligand>
        <name>ATP</name>
        <dbReference type="ChEBI" id="CHEBI:30616"/>
    </ligand>
</feature>
<feature type="zinc finger region" description="C4-type" evidence="17">
    <location>
        <begin position="285"/>
        <end position="312"/>
    </location>
</feature>
<dbReference type="InterPro" id="IPR003439">
    <property type="entry name" value="ABC_transporter-like_ATP-bd"/>
</dbReference>
<comment type="caution">
    <text evidence="19">The sequence shown here is derived from an EMBL/GenBank/DDBJ whole genome shotgun (WGS) entry which is preliminary data.</text>
</comment>
<dbReference type="PROSITE" id="PS00211">
    <property type="entry name" value="ABC_TRANSPORTER_1"/>
    <property type="match status" value="2"/>
</dbReference>
<dbReference type="SUPFAM" id="SSF52540">
    <property type="entry name" value="P-loop containing nucleoside triphosphate hydrolases"/>
    <property type="match status" value="2"/>
</dbReference>
<keyword evidence="11 17" id="KW-0267">Excision nuclease</keyword>